<dbReference type="Proteomes" id="UP001264340">
    <property type="component" value="Unassembled WGS sequence"/>
</dbReference>
<dbReference type="EMBL" id="JAVDRP010000010">
    <property type="protein sequence ID" value="MDR6411190.1"/>
    <property type="molecule type" value="Genomic_DNA"/>
</dbReference>
<evidence type="ECO:0000256" key="5">
    <source>
        <dbReference type="ARBA" id="ARBA00022692"/>
    </source>
</evidence>
<keyword evidence="10" id="KW-1185">Reference proteome</keyword>
<protein>
    <submittedName>
        <fullName evidence="9">PurR-regulated permease PerM</fullName>
    </submittedName>
</protein>
<evidence type="ECO:0000256" key="8">
    <source>
        <dbReference type="SAM" id="Phobius"/>
    </source>
</evidence>
<evidence type="ECO:0000256" key="3">
    <source>
        <dbReference type="ARBA" id="ARBA00022448"/>
    </source>
</evidence>
<feature type="transmembrane region" description="Helical" evidence="8">
    <location>
        <begin position="21"/>
        <end position="42"/>
    </location>
</feature>
<evidence type="ECO:0000256" key="2">
    <source>
        <dbReference type="ARBA" id="ARBA00009773"/>
    </source>
</evidence>
<gene>
    <name evidence="9" type="ORF">J2804_004618</name>
</gene>
<name>A0ABU1LWQ6_9BURK</name>
<dbReference type="PANTHER" id="PTHR21716">
    <property type="entry name" value="TRANSMEMBRANE PROTEIN"/>
    <property type="match status" value="1"/>
</dbReference>
<evidence type="ECO:0000313" key="9">
    <source>
        <dbReference type="EMBL" id="MDR6411190.1"/>
    </source>
</evidence>
<feature type="transmembrane region" description="Helical" evidence="8">
    <location>
        <begin position="255"/>
        <end position="282"/>
    </location>
</feature>
<feature type="transmembrane region" description="Helical" evidence="8">
    <location>
        <begin position="226"/>
        <end position="248"/>
    </location>
</feature>
<evidence type="ECO:0000256" key="1">
    <source>
        <dbReference type="ARBA" id="ARBA00004651"/>
    </source>
</evidence>
<feature type="transmembrane region" description="Helical" evidence="8">
    <location>
        <begin position="48"/>
        <end position="66"/>
    </location>
</feature>
<feature type="transmembrane region" description="Helical" evidence="8">
    <location>
        <begin position="288"/>
        <end position="308"/>
    </location>
</feature>
<feature type="transmembrane region" description="Helical" evidence="8">
    <location>
        <begin position="78"/>
        <end position="105"/>
    </location>
</feature>
<keyword evidence="3" id="KW-0813">Transport</keyword>
<evidence type="ECO:0000313" key="10">
    <source>
        <dbReference type="Proteomes" id="UP001264340"/>
    </source>
</evidence>
<dbReference type="InterPro" id="IPR002549">
    <property type="entry name" value="AI-2E-like"/>
</dbReference>
<evidence type="ECO:0000256" key="7">
    <source>
        <dbReference type="ARBA" id="ARBA00023136"/>
    </source>
</evidence>
<sequence>MFIRRRGLAQPEVFIVKSDQLIERLAAVFALIILVGGSLLVLAPFTTALLWGAILSYSSWGLYRRLTVAVGGRRRWAATLIVLIILVVVLGPFVYAGFAFGAHVHDIVALVQRLFEAGLPDLPPWVGRIPVVGSSLETFWERLTSSNSELIAQLRTLAAPAGKWILAAAIAVTHGLGLLALSIVLAFFFYTGGEGAAAWLNAGMQRIAGERADYLLALAGSTVKGVVYGILGTALVQGVLAGFGCWIAGVPAPALLGLATFFLSVIPGGPVVVWLPAAIWLYHGGATGWAIFLVVWGVLVVGMSDNVIKPILIGKNSDMPLILVMLGILGGAFAFGFLGVFIGPTLLAVAYTVLHDWTIGAQVARPLASDLKAPVAEETARIEKAP</sequence>
<organism evidence="9 10">
    <name type="scientific">Paraburkholderia terricola</name>
    <dbReference type="NCBI Taxonomy" id="169427"/>
    <lineage>
        <taxon>Bacteria</taxon>
        <taxon>Pseudomonadati</taxon>
        <taxon>Pseudomonadota</taxon>
        <taxon>Betaproteobacteria</taxon>
        <taxon>Burkholderiales</taxon>
        <taxon>Burkholderiaceae</taxon>
        <taxon>Paraburkholderia</taxon>
    </lineage>
</organism>
<feature type="transmembrane region" description="Helical" evidence="8">
    <location>
        <begin position="320"/>
        <end position="342"/>
    </location>
</feature>
<keyword evidence="6 8" id="KW-1133">Transmembrane helix</keyword>
<comment type="caution">
    <text evidence="9">The sequence shown here is derived from an EMBL/GenBank/DDBJ whole genome shotgun (WGS) entry which is preliminary data.</text>
</comment>
<evidence type="ECO:0000256" key="4">
    <source>
        <dbReference type="ARBA" id="ARBA00022475"/>
    </source>
</evidence>
<reference evidence="9 10" key="1">
    <citation type="submission" date="2023-07" db="EMBL/GenBank/DDBJ databases">
        <title>Sorghum-associated microbial communities from plants grown in Nebraska, USA.</title>
        <authorList>
            <person name="Schachtman D."/>
        </authorList>
    </citation>
    <scope>NUCLEOTIDE SEQUENCE [LARGE SCALE GENOMIC DNA]</scope>
    <source>
        <strain evidence="9 10">DS1316</strain>
    </source>
</reference>
<dbReference type="Pfam" id="PF01594">
    <property type="entry name" value="AI-2E_transport"/>
    <property type="match status" value="1"/>
</dbReference>
<comment type="similarity">
    <text evidence="2">Belongs to the autoinducer-2 exporter (AI-2E) (TC 2.A.86) family.</text>
</comment>
<keyword evidence="4" id="KW-1003">Cell membrane</keyword>
<keyword evidence="5 8" id="KW-0812">Transmembrane</keyword>
<comment type="subcellular location">
    <subcellularLocation>
        <location evidence="1">Cell membrane</location>
        <topology evidence="1">Multi-pass membrane protein</topology>
    </subcellularLocation>
</comment>
<keyword evidence="7 8" id="KW-0472">Membrane</keyword>
<evidence type="ECO:0000256" key="6">
    <source>
        <dbReference type="ARBA" id="ARBA00022989"/>
    </source>
</evidence>
<dbReference type="PANTHER" id="PTHR21716:SF67">
    <property type="entry name" value="TRANSPORT PROTEIN YDIK-RELATED"/>
    <property type="match status" value="1"/>
</dbReference>
<accession>A0ABU1LWQ6</accession>
<proteinExistence type="inferred from homology"/>
<feature type="transmembrane region" description="Helical" evidence="8">
    <location>
        <begin position="164"/>
        <end position="190"/>
    </location>
</feature>